<dbReference type="Proteomes" id="UP000219369">
    <property type="component" value="Unassembled WGS sequence"/>
</dbReference>
<protein>
    <submittedName>
        <fullName evidence="1">Uncharacterized protein</fullName>
    </submittedName>
</protein>
<dbReference type="AlphaFoldDB" id="A0A2H3U446"/>
<evidence type="ECO:0000313" key="1">
    <source>
        <dbReference type="EMBL" id="SCO88869.1"/>
    </source>
</evidence>
<organism evidence="1 2">
    <name type="scientific">Fusarium oxysporum</name>
    <name type="common">Fusarium vascular wilt</name>
    <dbReference type="NCBI Taxonomy" id="5507"/>
    <lineage>
        <taxon>Eukaryota</taxon>
        <taxon>Fungi</taxon>
        <taxon>Dikarya</taxon>
        <taxon>Ascomycota</taxon>
        <taxon>Pezizomycotina</taxon>
        <taxon>Sordariomycetes</taxon>
        <taxon>Hypocreomycetidae</taxon>
        <taxon>Hypocreales</taxon>
        <taxon>Nectriaceae</taxon>
        <taxon>Fusarium</taxon>
        <taxon>Fusarium oxysporum species complex</taxon>
    </lineage>
</organism>
<proteinExistence type="predicted"/>
<reference evidence="2" key="1">
    <citation type="submission" date="2016-09" db="EMBL/GenBank/DDBJ databases">
        <authorList>
            <person name="Guldener U."/>
        </authorList>
    </citation>
    <scope>NUCLEOTIDE SEQUENCE [LARGE SCALE GENOMIC DNA]</scope>
    <source>
        <strain evidence="2">V64-1</strain>
    </source>
</reference>
<accession>A0A2H3U446</accession>
<gene>
    <name evidence="1" type="ORF">FRV6_12997</name>
</gene>
<evidence type="ECO:0000313" key="2">
    <source>
        <dbReference type="Proteomes" id="UP000219369"/>
    </source>
</evidence>
<dbReference type="EMBL" id="FMJY01000007">
    <property type="protein sequence ID" value="SCO88869.1"/>
    <property type="molecule type" value="Genomic_DNA"/>
</dbReference>
<sequence length="24" mass="2717">MYQENGAWEIRMLMIAGTIMGCTP</sequence>
<name>A0A2H3U446_FUSOX</name>